<evidence type="ECO:0000256" key="3">
    <source>
        <dbReference type="ARBA" id="ARBA00022845"/>
    </source>
</evidence>
<dbReference type="GO" id="GO:0000340">
    <property type="term" value="F:RNA 7-methylguanosine cap binding"/>
    <property type="evidence" value="ECO:0007669"/>
    <property type="project" value="TreeGrafter"/>
</dbReference>
<dbReference type="GO" id="GO:0016281">
    <property type="term" value="C:eukaryotic translation initiation factor 4F complex"/>
    <property type="evidence" value="ECO:0007669"/>
    <property type="project" value="TreeGrafter"/>
</dbReference>
<comment type="similarity">
    <text evidence="1 6">Belongs to the eukaryotic initiation factor 4E family.</text>
</comment>
<evidence type="ECO:0000256" key="1">
    <source>
        <dbReference type="ARBA" id="ARBA00009860"/>
    </source>
</evidence>
<keyword evidence="4 6" id="KW-0694">RNA-binding</keyword>
<keyword evidence="5 6" id="KW-0648">Protein biosynthesis</keyword>
<dbReference type="Pfam" id="PF01652">
    <property type="entry name" value="IF4E"/>
    <property type="match status" value="1"/>
</dbReference>
<sequence>MPDPEPVVPSHPLQNSWCIWEHEASKNSSDWGSNMTSLGEFNTVEDFWRFYNNIPKPSQVFFDGKSRKRVGDRQIESFSIFKKGIRPEWEDPANARGGEWSCRERLQPIVLDTLWESLVLGLIGETIDWADEICGARVVDKSRGKDTYYRFELWLRAREPGTTARLKERLLSCLADGNPSTKGLPDFSFKDH</sequence>
<dbReference type="InterPro" id="IPR001040">
    <property type="entry name" value="TIF_eIF_4E"/>
</dbReference>
<evidence type="ECO:0000256" key="2">
    <source>
        <dbReference type="ARBA" id="ARBA00022540"/>
    </source>
</evidence>
<name>A0A835ZBP0_9STRA</name>
<dbReference type="OrthoDB" id="590761at2759"/>
<keyword evidence="8" id="KW-1185">Reference proteome</keyword>
<evidence type="ECO:0000256" key="6">
    <source>
        <dbReference type="RuleBase" id="RU004374"/>
    </source>
</evidence>
<reference evidence="7" key="1">
    <citation type="submission" date="2021-02" db="EMBL/GenBank/DDBJ databases">
        <title>First Annotated Genome of the Yellow-green Alga Tribonema minus.</title>
        <authorList>
            <person name="Mahan K.M."/>
        </authorList>
    </citation>
    <scope>NUCLEOTIDE SEQUENCE</scope>
    <source>
        <strain evidence="7">UTEX B ZZ1240</strain>
    </source>
</reference>
<accession>A0A835ZBP0</accession>
<evidence type="ECO:0000256" key="4">
    <source>
        <dbReference type="ARBA" id="ARBA00022884"/>
    </source>
</evidence>
<dbReference type="GO" id="GO:0006417">
    <property type="term" value="P:regulation of translation"/>
    <property type="evidence" value="ECO:0007669"/>
    <property type="project" value="UniProtKB-KW"/>
</dbReference>
<dbReference type="Proteomes" id="UP000664859">
    <property type="component" value="Unassembled WGS sequence"/>
</dbReference>
<gene>
    <name evidence="7" type="ORF">JKP88DRAFT_198040</name>
</gene>
<keyword evidence="2 6" id="KW-0396">Initiation factor</keyword>
<evidence type="ECO:0000313" key="8">
    <source>
        <dbReference type="Proteomes" id="UP000664859"/>
    </source>
</evidence>
<dbReference type="Gene3D" id="3.30.760.10">
    <property type="entry name" value="RNA Cap, Translation Initiation Factor Eif4e"/>
    <property type="match status" value="1"/>
</dbReference>
<dbReference type="PANTHER" id="PTHR11960">
    <property type="entry name" value="EUKARYOTIC TRANSLATION INITIATION FACTOR 4E RELATED"/>
    <property type="match status" value="1"/>
</dbReference>
<protein>
    <submittedName>
        <fullName evidence="7">Eukaryotic translation initiation factor 4E-like 1</fullName>
    </submittedName>
</protein>
<proteinExistence type="inferred from homology"/>
<organism evidence="7 8">
    <name type="scientific">Tribonema minus</name>
    <dbReference type="NCBI Taxonomy" id="303371"/>
    <lineage>
        <taxon>Eukaryota</taxon>
        <taxon>Sar</taxon>
        <taxon>Stramenopiles</taxon>
        <taxon>Ochrophyta</taxon>
        <taxon>PX clade</taxon>
        <taxon>Xanthophyceae</taxon>
        <taxon>Tribonematales</taxon>
        <taxon>Tribonemataceae</taxon>
        <taxon>Tribonema</taxon>
    </lineage>
</organism>
<dbReference type="EMBL" id="JAFCMP010000090">
    <property type="protein sequence ID" value="KAG5187279.1"/>
    <property type="molecule type" value="Genomic_DNA"/>
</dbReference>
<evidence type="ECO:0000313" key="7">
    <source>
        <dbReference type="EMBL" id="KAG5187279.1"/>
    </source>
</evidence>
<dbReference type="AlphaFoldDB" id="A0A835ZBP0"/>
<evidence type="ECO:0000256" key="5">
    <source>
        <dbReference type="ARBA" id="ARBA00022917"/>
    </source>
</evidence>
<dbReference type="PANTHER" id="PTHR11960:SF8">
    <property type="entry name" value="EUKARYOTIC TRANSLATION INITIATION FACTOR 4E1-RELATED"/>
    <property type="match status" value="1"/>
</dbReference>
<dbReference type="SUPFAM" id="SSF55418">
    <property type="entry name" value="eIF4e-like"/>
    <property type="match status" value="1"/>
</dbReference>
<dbReference type="GO" id="GO:0003743">
    <property type="term" value="F:translation initiation factor activity"/>
    <property type="evidence" value="ECO:0007669"/>
    <property type="project" value="UniProtKB-KW"/>
</dbReference>
<comment type="caution">
    <text evidence="7">The sequence shown here is derived from an EMBL/GenBank/DDBJ whole genome shotgun (WGS) entry which is preliminary data.</text>
</comment>
<keyword evidence="3" id="KW-0810">Translation regulation</keyword>
<dbReference type="InterPro" id="IPR023398">
    <property type="entry name" value="TIF_eIF4e-like"/>
</dbReference>